<keyword evidence="3" id="KW-1185">Reference proteome</keyword>
<organism evidence="2 3">
    <name type="scientific">Thalassomonas viridans</name>
    <dbReference type="NCBI Taxonomy" id="137584"/>
    <lineage>
        <taxon>Bacteria</taxon>
        <taxon>Pseudomonadati</taxon>
        <taxon>Pseudomonadota</taxon>
        <taxon>Gammaproteobacteria</taxon>
        <taxon>Alteromonadales</taxon>
        <taxon>Colwelliaceae</taxon>
        <taxon>Thalassomonas</taxon>
    </lineage>
</organism>
<protein>
    <recommendedName>
        <fullName evidence="4">HAMP domain-containing protein</fullName>
    </recommendedName>
</protein>
<reference evidence="2 3" key="2">
    <citation type="journal article" date="2022" name="Mar. Drugs">
        <title>Bioassay-Guided Fractionation Leads to the Detection of Cholic Acid Generated by the Rare Thalassomonas sp.</title>
        <authorList>
            <person name="Pheiffer F."/>
            <person name="Schneider Y.K."/>
            <person name="Hansen E.H."/>
            <person name="Andersen J.H."/>
            <person name="Isaksson J."/>
            <person name="Busche T."/>
            <person name="R C."/>
            <person name="Kalinowski J."/>
            <person name="Zyl L.V."/>
            <person name="Trindade M."/>
        </authorList>
    </citation>
    <scope>NUCLEOTIDE SEQUENCE [LARGE SCALE GENOMIC DNA]</scope>
    <source>
        <strain evidence="2 3">XOM25</strain>
    </source>
</reference>
<evidence type="ECO:0000313" key="2">
    <source>
        <dbReference type="EMBL" id="WDE03186.1"/>
    </source>
</evidence>
<keyword evidence="1" id="KW-1133">Transmembrane helix</keyword>
<evidence type="ECO:0000256" key="1">
    <source>
        <dbReference type="SAM" id="Phobius"/>
    </source>
</evidence>
<dbReference type="AlphaFoldDB" id="A0AAE9YXS6"/>
<name>A0AAE9YXS6_9GAMM</name>
<evidence type="ECO:0000313" key="3">
    <source>
        <dbReference type="Proteomes" id="UP000032352"/>
    </source>
</evidence>
<dbReference type="EMBL" id="CP059733">
    <property type="protein sequence ID" value="WDE03186.1"/>
    <property type="molecule type" value="Genomic_DNA"/>
</dbReference>
<proteinExistence type="predicted"/>
<sequence length="187" mass="20937">MVKNQRRLILINPGYQNRIGIFSGLMAVISVLIGVGSLTLLPLLAGAFSKQRTYIPTNILDMLMLSFPWLVMMLGLIFTCLVFVGIYFSHRVAGPLHKIENSIKDRIKGEDVPPIILRDKDHMKDLANLLNQLVDKYSGEEEMNRALIELFTPLLAGVKRDDDSPLTLAPEQVAQLLEIMQPGNEPL</sequence>
<keyword evidence="1" id="KW-0472">Membrane</keyword>
<evidence type="ECO:0008006" key="4">
    <source>
        <dbReference type="Google" id="ProtNLM"/>
    </source>
</evidence>
<keyword evidence="1" id="KW-0812">Transmembrane</keyword>
<feature type="transmembrane region" description="Helical" evidence="1">
    <location>
        <begin position="67"/>
        <end position="88"/>
    </location>
</feature>
<gene>
    <name evidence="2" type="ORF">SG34_017410</name>
</gene>
<feature type="transmembrane region" description="Helical" evidence="1">
    <location>
        <begin position="21"/>
        <end position="47"/>
    </location>
</feature>
<dbReference type="RefSeq" id="WP_152647114.1">
    <property type="nucleotide sequence ID" value="NZ_CP059733.1"/>
</dbReference>
<dbReference type="Proteomes" id="UP000032352">
    <property type="component" value="Chromosome"/>
</dbReference>
<accession>A0AAE9YXS6</accession>
<dbReference type="KEGG" id="tvd:SG34_017410"/>
<reference evidence="2 3" key="1">
    <citation type="journal article" date="2015" name="Genome Announc.">
        <title>Draft Genome Sequences of Marine Isolates of Thalassomonas viridans and Thalassomonas actiniarum.</title>
        <authorList>
            <person name="Olonade I."/>
            <person name="van Zyl L.J."/>
            <person name="Trindade M."/>
        </authorList>
    </citation>
    <scope>NUCLEOTIDE SEQUENCE [LARGE SCALE GENOMIC DNA]</scope>
    <source>
        <strain evidence="2 3">XOM25</strain>
    </source>
</reference>